<reference evidence="5 6" key="1">
    <citation type="submission" date="2018-04" db="EMBL/GenBank/DDBJ databases">
        <authorList>
            <person name="Vogel A."/>
        </authorList>
    </citation>
    <scope>NUCLEOTIDE SEQUENCE [LARGE SCALE GENOMIC DNA]</scope>
</reference>
<evidence type="ECO:0000313" key="5">
    <source>
        <dbReference type="EMBL" id="VFQ91868.1"/>
    </source>
</evidence>
<dbReference type="InterPro" id="IPR027353">
    <property type="entry name" value="NET_dom"/>
</dbReference>
<keyword evidence="6" id="KW-1185">Reference proteome</keyword>
<proteinExistence type="predicted"/>
<dbReference type="InterPro" id="IPR038336">
    <property type="entry name" value="NET_sf"/>
</dbReference>
<keyword evidence="1" id="KW-0805">Transcription regulation</keyword>
<dbReference type="PANTHER" id="PTHR45926">
    <property type="entry name" value="OSJNBA0053K19.4 PROTEIN"/>
    <property type="match status" value="1"/>
</dbReference>
<evidence type="ECO:0000313" key="6">
    <source>
        <dbReference type="Proteomes" id="UP000595140"/>
    </source>
</evidence>
<feature type="domain" description="NET" evidence="4">
    <location>
        <begin position="225"/>
        <end position="306"/>
    </location>
</feature>
<evidence type="ECO:0000256" key="2">
    <source>
        <dbReference type="ARBA" id="ARBA00023163"/>
    </source>
</evidence>
<keyword evidence="2" id="KW-0804">Transcription</keyword>
<sequence length="308" mass="34730">MGWDASNGSKTFGPDYFSYYKSEIAELLSQDEDFLPSLSHQDSASAKVVNGYKTSEKKKHNSASSSSLFHGCISPEVYELKREKLKSLLRRSVFSLSQDVDEGVFQVTQLLMHLKLIKIVLVRRSNCPLFLCELLKVKAPRTNLFESNACRLECNKGNEPLQPNNKKKNDDLSDTSVGAAKEDEVDGRLVLLQSESSIVEEGLKRVSDDLSAVLDHMEQELKELLDAVMSKCRLMTLAEKQELQRMIKNLPPRNLDSVAEIIRCQGQSDAHSCNEMHIDLEKEDNAKLWHLYFYVKAVGNATKLRSAS</sequence>
<dbReference type="Proteomes" id="UP000595140">
    <property type="component" value="Unassembled WGS sequence"/>
</dbReference>
<feature type="region of interest" description="Disordered" evidence="3">
    <location>
        <begin position="156"/>
        <end position="180"/>
    </location>
</feature>
<dbReference type="PROSITE" id="PS51525">
    <property type="entry name" value="NET"/>
    <property type="match status" value="1"/>
</dbReference>
<evidence type="ECO:0000259" key="4">
    <source>
        <dbReference type="PROSITE" id="PS51525"/>
    </source>
</evidence>
<evidence type="ECO:0000256" key="1">
    <source>
        <dbReference type="ARBA" id="ARBA00023015"/>
    </source>
</evidence>
<dbReference type="OrthoDB" id="21449at2759"/>
<protein>
    <recommendedName>
        <fullName evidence="4">NET domain-containing protein</fullName>
    </recommendedName>
</protein>
<name>A0A484MV76_9ASTE</name>
<organism evidence="5 6">
    <name type="scientific">Cuscuta campestris</name>
    <dbReference type="NCBI Taxonomy" id="132261"/>
    <lineage>
        <taxon>Eukaryota</taxon>
        <taxon>Viridiplantae</taxon>
        <taxon>Streptophyta</taxon>
        <taxon>Embryophyta</taxon>
        <taxon>Tracheophyta</taxon>
        <taxon>Spermatophyta</taxon>
        <taxon>Magnoliopsida</taxon>
        <taxon>eudicotyledons</taxon>
        <taxon>Gunneridae</taxon>
        <taxon>Pentapetalae</taxon>
        <taxon>asterids</taxon>
        <taxon>lamiids</taxon>
        <taxon>Solanales</taxon>
        <taxon>Convolvulaceae</taxon>
        <taxon>Cuscuteae</taxon>
        <taxon>Cuscuta</taxon>
        <taxon>Cuscuta subgen. Grammica</taxon>
        <taxon>Cuscuta sect. Cleistogrammica</taxon>
    </lineage>
</organism>
<dbReference type="AlphaFoldDB" id="A0A484MV76"/>
<accession>A0A484MV76</accession>
<dbReference type="EMBL" id="OOIL02004480">
    <property type="protein sequence ID" value="VFQ91868.1"/>
    <property type="molecule type" value="Genomic_DNA"/>
</dbReference>
<gene>
    <name evidence="5" type="ORF">CCAM_LOCUS33644</name>
</gene>
<dbReference type="Pfam" id="PF17035">
    <property type="entry name" value="BET"/>
    <property type="match status" value="1"/>
</dbReference>
<dbReference type="Gene3D" id="1.20.1270.220">
    <property type="match status" value="1"/>
</dbReference>
<evidence type="ECO:0000256" key="3">
    <source>
        <dbReference type="SAM" id="MobiDB-lite"/>
    </source>
</evidence>